<dbReference type="GO" id="GO:0045296">
    <property type="term" value="F:cadherin binding"/>
    <property type="evidence" value="ECO:0007669"/>
    <property type="project" value="TreeGrafter"/>
</dbReference>
<evidence type="ECO:0000313" key="3">
    <source>
        <dbReference type="Proteomes" id="UP001333110"/>
    </source>
</evidence>
<dbReference type="InterPro" id="IPR043197">
    <property type="entry name" value="Plakin"/>
</dbReference>
<evidence type="ECO:0000256" key="1">
    <source>
        <dbReference type="SAM" id="MobiDB-lite"/>
    </source>
</evidence>
<dbReference type="SUPFAM" id="SSF46966">
    <property type="entry name" value="Spectrin repeat"/>
    <property type="match status" value="2"/>
</dbReference>
<dbReference type="Pfam" id="PF00435">
    <property type="entry name" value="Spectrin"/>
    <property type="match status" value="1"/>
</dbReference>
<dbReference type="CDD" id="cd00176">
    <property type="entry name" value="SPEC"/>
    <property type="match status" value="1"/>
</dbReference>
<dbReference type="SMART" id="SM00150">
    <property type="entry name" value="SPEC"/>
    <property type="match status" value="1"/>
</dbReference>
<dbReference type="Gene3D" id="1.20.58.60">
    <property type="match status" value="1"/>
</dbReference>
<comment type="caution">
    <text evidence="2">The sequence shown here is derived from an EMBL/GenBank/DDBJ whole genome shotgun (WGS) entry which is preliminary data.</text>
</comment>
<dbReference type="GO" id="GO:0005882">
    <property type="term" value="C:intermediate filament"/>
    <property type="evidence" value="ECO:0007669"/>
    <property type="project" value="TreeGrafter"/>
</dbReference>
<accession>A0AAN7RJ62</accession>
<dbReference type="GO" id="GO:0032886">
    <property type="term" value="P:regulation of microtubule-based process"/>
    <property type="evidence" value="ECO:0007669"/>
    <property type="project" value="TreeGrafter"/>
</dbReference>
<organism evidence="2 3">
    <name type="scientific">Mycteria americana</name>
    <name type="common">Wood stork</name>
    <dbReference type="NCBI Taxonomy" id="33587"/>
    <lineage>
        <taxon>Eukaryota</taxon>
        <taxon>Metazoa</taxon>
        <taxon>Chordata</taxon>
        <taxon>Craniata</taxon>
        <taxon>Vertebrata</taxon>
        <taxon>Euteleostomi</taxon>
        <taxon>Archelosauria</taxon>
        <taxon>Archosauria</taxon>
        <taxon>Dinosauria</taxon>
        <taxon>Saurischia</taxon>
        <taxon>Theropoda</taxon>
        <taxon>Coelurosauria</taxon>
        <taxon>Aves</taxon>
        <taxon>Neognathae</taxon>
        <taxon>Neoaves</taxon>
        <taxon>Aequornithes</taxon>
        <taxon>Ciconiiformes</taxon>
        <taxon>Ciconiidae</taxon>
        <taxon>Mycteria</taxon>
    </lineage>
</organism>
<gene>
    <name evidence="2" type="ORF">QYF61_008009</name>
</gene>
<dbReference type="InterPro" id="IPR018159">
    <property type="entry name" value="Spectrin/alpha-actinin"/>
</dbReference>
<feature type="compositionally biased region" description="Polar residues" evidence="1">
    <location>
        <begin position="197"/>
        <end position="206"/>
    </location>
</feature>
<dbReference type="GO" id="GO:0045104">
    <property type="term" value="P:intermediate filament cytoskeleton organization"/>
    <property type="evidence" value="ECO:0007669"/>
    <property type="project" value="InterPro"/>
</dbReference>
<dbReference type="GO" id="GO:0005737">
    <property type="term" value="C:cytoplasm"/>
    <property type="evidence" value="ECO:0007669"/>
    <property type="project" value="TreeGrafter"/>
</dbReference>
<dbReference type="PANTHER" id="PTHR23169:SF25">
    <property type="entry name" value="MICROTUBULE-ACTIN CROSS-LINKING FACTOR 1, ISOFORMS 1_2_3_4_5"/>
    <property type="match status" value="1"/>
</dbReference>
<proteinExistence type="predicted"/>
<dbReference type="AlphaFoldDB" id="A0AAN7RJ62"/>
<dbReference type="GO" id="GO:0005198">
    <property type="term" value="F:structural molecule activity"/>
    <property type="evidence" value="ECO:0007669"/>
    <property type="project" value="TreeGrafter"/>
</dbReference>
<dbReference type="Proteomes" id="UP001333110">
    <property type="component" value="Unassembled WGS sequence"/>
</dbReference>
<dbReference type="PANTHER" id="PTHR23169">
    <property type="entry name" value="ENVOPLAKIN"/>
    <property type="match status" value="1"/>
</dbReference>
<reference evidence="2 3" key="1">
    <citation type="journal article" date="2023" name="J. Hered.">
        <title>Chromosome-level genome of the wood stork (Mycteria americana) provides insight into avian chromosome evolution.</title>
        <authorList>
            <person name="Flamio R. Jr."/>
            <person name="Ramstad K.M."/>
        </authorList>
    </citation>
    <scope>NUCLEOTIDE SEQUENCE [LARGE SCALE GENOMIC DNA]</scope>
    <source>
        <strain evidence="2">JAX WOST 10</strain>
    </source>
</reference>
<dbReference type="EMBL" id="JAUNZN010000023">
    <property type="protein sequence ID" value="KAK4808894.1"/>
    <property type="molecule type" value="Genomic_DNA"/>
</dbReference>
<evidence type="ECO:0000313" key="2">
    <source>
        <dbReference type="EMBL" id="KAK4808894.1"/>
    </source>
</evidence>
<protein>
    <submittedName>
        <fullName evidence="2">Uncharacterized protein</fullName>
    </submittedName>
</protein>
<dbReference type="GO" id="GO:0051893">
    <property type="term" value="P:regulation of focal adhesion assembly"/>
    <property type="evidence" value="ECO:0007669"/>
    <property type="project" value="TreeGrafter"/>
</dbReference>
<keyword evidence="3" id="KW-1185">Reference proteome</keyword>
<dbReference type="GO" id="GO:0042060">
    <property type="term" value="P:wound healing"/>
    <property type="evidence" value="ECO:0007669"/>
    <property type="project" value="TreeGrafter"/>
</dbReference>
<dbReference type="InterPro" id="IPR002017">
    <property type="entry name" value="Spectrin_repeat"/>
</dbReference>
<name>A0AAN7RJ62_MYCAM</name>
<sequence length="206" mass="22990">MLLEWLSEAEQSLRFRGALPDDAEALQSLIDAHKEFMKKVEEKRVDVNAAVGMGEVILAACHPDCITTIKHWITIIRARFEEVSPPPRRLCSGPVVRSDGGRHQRGWPRGVLTWAKQHQQRLESALSELVANAELLEELLAWIQWAETTLIQRDQEPTPQNIDQVKALISEHQVSPVPKTVGTRERGGGGSCPSMEETLTSLGSPY</sequence>
<dbReference type="GO" id="GO:0015629">
    <property type="term" value="C:actin cytoskeleton"/>
    <property type="evidence" value="ECO:0007669"/>
    <property type="project" value="TreeGrafter"/>
</dbReference>
<dbReference type="GO" id="GO:0016020">
    <property type="term" value="C:membrane"/>
    <property type="evidence" value="ECO:0007669"/>
    <property type="project" value="TreeGrafter"/>
</dbReference>
<dbReference type="GO" id="GO:0005874">
    <property type="term" value="C:microtubule"/>
    <property type="evidence" value="ECO:0007669"/>
    <property type="project" value="TreeGrafter"/>
</dbReference>
<feature type="region of interest" description="Disordered" evidence="1">
    <location>
        <begin position="177"/>
        <end position="206"/>
    </location>
</feature>